<evidence type="ECO:0000256" key="7">
    <source>
        <dbReference type="ARBA" id="ARBA00023237"/>
    </source>
</evidence>
<dbReference type="InterPro" id="IPR003368">
    <property type="entry name" value="POMP_repeat"/>
</dbReference>
<dbReference type="SUPFAM" id="SSF51126">
    <property type="entry name" value="Pectin lyase-like"/>
    <property type="match status" value="6"/>
</dbReference>
<dbReference type="Pfam" id="PF02415">
    <property type="entry name" value="Chlam_PMP"/>
    <property type="match status" value="1"/>
</dbReference>
<evidence type="ECO:0000256" key="5">
    <source>
        <dbReference type="ARBA" id="ARBA00022729"/>
    </source>
</evidence>
<dbReference type="InterPro" id="IPR006626">
    <property type="entry name" value="PbH1"/>
</dbReference>
<evidence type="ECO:0000256" key="8">
    <source>
        <dbReference type="SAM" id="Phobius"/>
    </source>
</evidence>
<protein>
    <submittedName>
        <fullName evidence="10">Uncharacterized protein</fullName>
    </submittedName>
</protein>
<feature type="transmembrane region" description="Helical" evidence="8">
    <location>
        <begin position="1959"/>
        <end position="1978"/>
    </location>
</feature>
<keyword evidence="4" id="KW-0964">Secreted</keyword>
<feature type="signal peptide" evidence="9">
    <location>
        <begin position="1"/>
        <end position="24"/>
    </location>
</feature>
<feature type="transmembrane region" description="Helical" evidence="8">
    <location>
        <begin position="2022"/>
        <end position="2040"/>
    </location>
</feature>
<evidence type="ECO:0000256" key="6">
    <source>
        <dbReference type="ARBA" id="ARBA00023136"/>
    </source>
</evidence>
<keyword evidence="6 8" id="KW-0472">Membrane</keyword>
<dbReference type="PANTHER" id="PTHR11319:SF35">
    <property type="entry name" value="OUTER MEMBRANE PROTEIN PMPC-RELATED"/>
    <property type="match status" value="1"/>
</dbReference>
<dbReference type="InterPro" id="IPR011050">
    <property type="entry name" value="Pectin_lyase_fold/virulence"/>
</dbReference>
<dbReference type="NCBIfam" id="TIGR01376">
    <property type="entry name" value="POMP_repeat"/>
    <property type="match status" value="1"/>
</dbReference>
<dbReference type="EMBL" id="CAJHUC010000382">
    <property type="protein sequence ID" value="CAD7695723.1"/>
    <property type="molecule type" value="Genomic_DNA"/>
</dbReference>
<evidence type="ECO:0000256" key="3">
    <source>
        <dbReference type="ARBA" id="ARBA00004613"/>
    </source>
</evidence>
<sequence length="2100" mass="219710">MKAPGTWRRLPIALLAILIVRASAQRQGAPALNCSTFFGGPVGPSNTTLIVAHEQINRVSGDLQLLVDCVPPDGKLLFNVSKVQPLKRIVIDKPLVLGSHIAALGSAAADDLKMVLECPEGDGVLLLRSHGVRIVDIAFANCRTTSGVAPVQLQNCKVANSSRMAESVRFLRTAFHSNENQNGTGGALSVSNCTAILEDSTFVDNKGVDSAAIDVAKEGVVSVLRCDFFNNTAASTGGALGAKGQMLTIEECRFARNRASANGGAIFSQSVAEASISISSSLFEGNEVLTLDKIGGGAIFLEGRGVSCSISDDVKFLSNRAALAGGAIAVVNGTNLSLGDSTFLRNAASRGGALYIESEPDVTVSAKNVVFVNNSAGGASHHGGAVELWRPGATLNLLGNVTFMGNKAQGTGGAVSMGRGATLNVTNALFLNNSAVGGGAISLQPYAAKSVMLVSDTLFESNNASADGGAVVLMSGRARVLLSKAVRFVSNSAARLGGAVAAFDAASFNSTSAVFTSNSAGEGGALYVKATGQNFLTIVNSTFSQNMARSTNGTILGQGGAISISGPLGNGTVRESVFLSNVAQQSGGALKAYNSVALHLTACSFSNNTAKGEGGAVAVEGVSKRFAVSASSFTNNAAAEAGGAIHMGGNYTEVELQSIRFARNAAVGGAGVGGAIHSVSTKLYLNVTGRTIFEDNIAAVGAGCDVRFAIGGNLKLRDAQFRRNQAIIRGGGLSVSSSAFLPIVLDGVSFSWNEAQQLGGGLALSELREMNITMLHAAFFNNSVVAHGGAMSIDTSSSLGLKLVDVEFADNIAGANGGAVHIESHTAILRGGAIDAHMGPQVRFSGNQAQRGHGGAIFVTGTGVLEIMGDGIQFDDNSAVHGGAISSNPSTNDTSITLMSTLFLKNQADTGGGAIELGQATKLALKSSVFRANTANSTSGGAIHVTSCSDLTVANSTFTENGARLEGGALFIEHFDSDPSRKATVSISGSRFINNSAGSMLAVGGKQVPTSGRGGGCLLRGSAVSSRVVDSKFKGNKAAEGGALHWAEGDMQIDNTSFVGNTAMLGGACFLELSAQGAEANGPVIVVLMADSTFLDNEALLGGAMFAHSSGTCVKALSTPPVQSINISSGYFARNIASEAGAALYIGGVRVSCHECAFWSNRVSGDVRGGCGGAMKAVDQAIANVTNSVFWNNGAPNGGALCVDNSVFNGTLVNFTRNLAMHNGGAVEVLGSRSKLIPGDVLMGCRDCHLMENQATDGGGVHFLVQNSSSAEVCNQLQDSPSTFDAVNWLLVCGADGTPIRDLQILLENTTVLNNMATRSGGALFTNVPDAVRVCCNCSMSANPSQLQEGLFLGSSLLKALAGVCTSQWVPNMVLSEGVDGNVFGTSISRISLRPSSVAEHRSGTPLEPIQVVLQDEFDQVVRDSRTLVSVSAPSNDSIRLLGQIVSMAENGVAVFDGLIVWALPGTYTLTMRFMPDDPLSTIEPVQFTVAIRECLVGEVEAEDGFQCKVCSYGFHGLDPTKEECTPCHANAFCNGTTITPKLGFWHSSSKSTEVHACIVADACLAPRARLQEAVGNASDETVFFGDEYPQCTPGYDGVLCGSCSDGYGQVRVHQCKECTSTLGSAAGFGAAVMVTVLIAAIFIRRTDHASAMAFERMHLNHASVREPLRGPLRPRRSSFLGMTSFPLSLLPGFSSTTIEMVGMDGEGDPAESNLAGLVDGTATSDGGQKWNHRSEEAHRRSVRVVEILKITVNFLQVTSAAALLRFNWTTVMIRILDVQDLLSGFSNGSGLFSLECLFPSGLPVPKSILAISIGTITPLLLAVICCLSWLLATCMRRSGWLHLVQRLVMTYLVVVYLAWWDTWNRLFRVFHCTKADVGGGPFATAGSRYWLEDTDVECFKDGHLHMAIGLGLPTFLVLSLTWGFMLGYLVMGVRRHRDRQYNVAMFGFFYQGFRQERWYWDVVVMLRKLILAGLVVASYDDEHGSEENIAGVSAVVLLAISLVAQAYAMPYRDFAADLNQLEMASVASSLMVFLSGVIFNHEELSQIGRLAFSTLAICAIAATLGMVLYKLVRAGRGSGAKGEVSGSWVGSWLARMGLR</sequence>
<comment type="caution">
    <text evidence="10">The sequence shown here is derived from an EMBL/GenBank/DDBJ whole genome shotgun (WGS) entry which is preliminary data.</text>
</comment>
<feature type="transmembrane region" description="Helical" evidence="8">
    <location>
        <begin position="2052"/>
        <end position="2073"/>
    </location>
</feature>
<feature type="transmembrane region" description="Helical" evidence="8">
    <location>
        <begin position="1911"/>
        <end position="1932"/>
    </location>
</feature>
<keyword evidence="11" id="KW-1185">Reference proteome</keyword>
<gene>
    <name evidence="10" type="ORF">OSTQU699_LOCUS1084</name>
</gene>
<evidence type="ECO:0000256" key="1">
    <source>
        <dbReference type="ARBA" id="ARBA00004196"/>
    </source>
</evidence>
<keyword evidence="7" id="KW-0998">Cell outer membrane</keyword>
<dbReference type="Proteomes" id="UP000708148">
    <property type="component" value="Unassembled WGS sequence"/>
</dbReference>
<keyword evidence="8" id="KW-1133">Transmembrane helix</keyword>
<evidence type="ECO:0000313" key="10">
    <source>
        <dbReference type="EMBL" id="CAD7695723.1"/>
    </source>
</evidence>
<keyword evidence="5 9" id="KW-0732">Signal</keyword>
<feature type="transmembrane region" description="Helical" evidence="8">
    <location>
        <begin position="1809"/>
        <end position="1832"/>
    </location>
</feature>
<keyword evidence="8" id="KW-0812">Transmembrane</keyword>
<dbReference type="PANTHER" id="PTHR11319">
    <property type="entry name" value="G PROTEIN-COUPLED RECEPTOR-RELATED"/>
    <property type="match status" value="1"/>
</dbReference>
<accession>A0A8S1IPM3</accession>
<proteinExistence type="predicted"/>
<evidence type="ECO:0000256" key="9">
    <source>
        <dbReference type="SAM" id="SignalP"/>
    </source>
</evidence>
<evidence type="ECO:0000256" key="4">
    <source>
        <dbReference type="ARBA" id="ARBA00022525"/>
    </source>
</evidence>
<dbReference type="OrthoDB" id="551156at2759"/>
<feature type="transmembrane region" description="Helical" evidence="8">
    <location>
        <begin position="1748"/>
        <end position="1769"/>
    </location>
</feature>
<feature type="transmembrane region" description="Helical" evidence="8">
    <location>
        <begin position="1623"/>
        <end position="1644"/>
    </location>
</feature>
<evidence type="ECO:0000313" key="11">
    <source>
        <dbReference type="Proteomes" id="UP000708148"/>
    </source>
</evidence>
<dbReference type="GO" id="GO:0005576">
    <property type="term" value="C:extracellular region"/>
    <property type="evidence" value="ECO:0007669"/>
    <property type="project" value="UniProtKB-SubCell"/>
</dbReference>
<evidence type="ECO:0000256" key="2">
    <source>
        <dbReference type="ARBA" id="ARBA00004442"/>
    </source>
</evidence>
<feature type="transmembrane region" description="Helical" evidence="8">
    <location>
        <begin position="1844"/>
        <end position="1861"/>
    </location>
</feature>
<organism evidence="10 11">
    <name type="scientific">Ostreobium quekettii</name>
    <dbReference type="NCBI Taxonomy" id="121088"/>
    <lineage>
        <taxon>Eukaryota</taxon>
        <taxon>Viridiplantae</taxon>
        <taxon>Chlorophyta</taxon>
        <taxon>core chlorophytes</taxon>
        <taxon>Ulvophyceae</taxon>
        <taxon>TCBD clade</taxon>
        <taxon>Bryopsidales</taxon>
        <taxon>Ostreobineae</taxon>
        <taxon>Ostreobiaceae</taxon>
        <taxon>Ostreobium</taxon>
    </lineage>
</organism>
<comment type="subcellular location">
    <subcellularLocation>
        <location evidence="1">Cell envelope</location>
    </subcellularLocation>
    <subcellularLocation>
        <location evidence="2">Cell outer membrane</location>
    </subcellularLocation>
    <subcellularLocation>
        <location evidence="3">Secreted</location>
    </subcellularLocation>
</comment>
<feature type="transmembrane region" description="Helical" evidence="8">
    <location>
        <begin position="1990"/>
        <end position="2010"/>
    </location>
</feature>
<dbReference type="SMART" id="SM00710">
    <property type="entry name" value="PbH1"/>
    <property type="match status" value="16"/>
</dbReference>
<feature type="chain" id="PRO_5035882859" evidence="9">
    <location>
        <begin position="25"/>
        <end position="2100"/>
    </location>
</feature>
<name>A0A8S1IPM3_9CHLO</name>
<reference evidence="10" key="1">
    <citation type="submission" date="2020-12" db="EMBL/GenBank/DDBJ databases">
        <authorList>
            <person name="Iha C."/>
        </authorList>
    </citation>
    <scope>NUCLEOTIDE SEQUENCE</scope>
</reference>